<evidence type="ECO:0008006" key="4">
    <source>
        <dbReference type="Google" id="ProtNLM"/>
    </source>
</evidence>
<feature type="transmembrane region" description="Helical" evidence="1">
    <location>
        <begin position="6"/>
        <end position="27"/>
    </location>
</feature>
<keyword evidence="1" id="KW-1133">Transmembrane helix</keyword>
<reference evidence="2 3" key="1">
    <citation type="submission" date="2014-04" db="EMBL/GenBank/DDBJ databases">
        <title>Marinobacterium kochiensis sp. nov., isolated from sediment sample collected from Kochi backwaters in Kerala, India.</title>
        <authorList>
            <person name="Singh A."/>
            <person name="Pinnaka A.K."/>
        </authorList>
    </citation>
    <scope>NUCLEOTIDE SEQUENCE [LARGE SCALE GENOMIC DNA]</scope>
    <source>
        <strain evidence="2 3">AK27</strain>
    </source>
</reference>
<accession>A0A081FVM7</accession>
<dbReference type="Proteomes" id="UP000028252">
    <property type="component" value="Unassembled WGS sequence"/>
</dbReference>
<evidence type="ECO:0000313" key="3">
    <source>
        <dbReference type="Proteomes" id="UP000028252"/>
    </source>
</evidence>
<dbReference type="EMBL" id="JMQN01000047">
    <property type="protein sequence ID" value="KEA62582.1"/>
    <property type="molecule type" value="Genomic_DNA"/>
</dbReference>
<dbReference type="Pfam" id="PF13160">
    <property type="entry name" value="DUF3995"/>
    <property type="match status" value="1"/>
</dbReference>
<dbReference type="AlphaFoldDB" id="A0A081FVM7"/>
<name>A0A081FVM7_9GAMM</name>
<feature type="transmembrane region" description="Helical" evidence="1">
    <location>
        <begin position="120"/>
        <end position="139"/>
    </location>
</feature>
<dbReference type="STRING" id="1232683.ADIMK_3054"/>
<evidence type="ECO:0000313" key="2">
    <source>
        <dbReference type="EMBL" id="KEA62582.1"/>
    </source>
</evidence>
<organism evidence="2 3">
    <name type="scientific">Marinobacterium lacunae</name>
    <dbReference type="NCBI Taxonomy" id="1232683"/>
    <lineage>
        <taxon>Bacteria</taxon>
        <taxon>Pseudomonadati</taxon>
        <taxon>Pseudomonadota</taxon>
        <taxon>Gammaproteobacteria</taxon>
        <taxon>Oceanospirillales</taxon>
        <taxon>Oceanospirillaceae</taxon>
        <taxon>Marinobacterium</taxon>
    </lineage>
</organism>
<gene>
    <name evidence="2" type="ORF">ADIMK_3054</name>
</gene>
<sequence length="142" mass="15168">MDMLATVFLVISFMALALLHLYWALGGEFGVTAALPEANGAPLFKPDLWATLLIALLLVAFAGLAGLLGLDTGISESHLGLAAYAGLAVGGVLLLRAIGETRYVGFLKRVKGTRFARYDTWLYSPFCLLAGLAFLHLAWGRV</sequence>
<keyword evidence="1" id="KW-0472">Membrane</keyword>
<feature type="transmembrane region" description="Helical" evidence="1">
    <location>
        <begin position="48"/>
        <end position="69"/>
    </location>
</feature>
<feature type="transmembrane region" description="Helical" evidence="1">
    <location>
        <begin position="81"/>
        <end position="99"/>
    </location>
</feature>
<dbReference type="InterPro" id="IPR025058">
    <property type="entry name" value="DUF3995"/>
</dbReference>
<proteinExistence type="predicted"/>
<dbReference type="eggNOG" id="ENOG5032ZJG">
    <property type="taxonomic scope" value="Bacteria"/>
</dbReference>
<keyword evidence="3" id="KW-1185">Reference proteome</keyword>
<protein>
    <recommendedName>
        <fullName evidence="4">DUF3995 domain-containing protein</fullName>
    </recommendedName>
</protein>
<comment type="caution">
    <text evidence="2">The sequence shown here is derived from an EMBL/GenBank/DDBJ whole genome shotgun (WGS) entry which is preliminary data.</text>
</comment>
<evidence type="ECO:0000256" key="1">
    <source>
        <dbReference type="SAM" id="Phobius"/>
    </source>
</evidence>
<dbReference type="PATRIC" id="fig|1232683.4.peg.3004"/>
<keyword evidence="1" id="KW-0812">Transmembrane</keyword>